<evidence type="ECO:0000313" key="3">
    <source>
        <dbReference type="EMBL" id="KAA1083682.1"/>
    </source>
</evidence>
<feature type="compositionally biased region" description="Polar residues" evidence="1">
    <location>
        <begin position="104"/>
        <end position="114"/>
    </location>
</feature>
<organism evidence="3 4">
    <name type="scientific">Puccinia graminis f. sp. tritici</name>
    <dbReference type="NCBI Taxonomy" id="56615"/>
    <lineage>
        <taxon>Eukaryota</taxon>
        <taxon>Fungi</taxon>
        <taxon>Dikarya</taxon>
        <taxon>Basidiomycota</taxon>
        <taxon>Pucciniomycotina</taxon>
        <taxon>Pucciniomycetes</taxon>
        <taxon>Pucciniales</taxon>
        <taxon>Pucciniaceae</taxon>
        <taxon>Puccinia</taxon>
    </lineage>
</organism>
<keyword evidence="2" id="KW-0732">Signal</keyword>
<evidence type="ECO:0000313" key="4">
    <source>
        <dbReference type="Proteomes" id="UP000324748"/>
    </source>
</evidence>
<feature type="signal peptide" evidence="2">
    <location>
        <begin position="1"/>
        <end position="27"/>
    </location>
</feature>
<reference evidence="3 4" key="1">
    <citation type="submission" date="2019-05" db="EMBL/GenBank/DDBJ databases">
        <title>Emergence of the Ug99 lineage of the wheat stem rust pathogen through somatic hybridization.</title>
        <authorList>
            <person name="Li F."/>
            <person name="Upadhyaya N.M."/>
            <person name="Sperschneider J."/>
            <person name="Matny O."/>
            <person name="Nguyen-Phuc H."/>
            <person name="Mago R."/>
            <person name="Raley C."/>
            <person name="Miller M.E."/>
            <person name="Silverstein K.A.T."/>
            <person name="Henningsen E."/>
            <person name="Hirsch C.D."/>
            <person name="Visser B."/>
            <person name="Pretorius Z.A."/>
            <person name="Steffenson B.J."/>
            <person name="Schwessinger B."/>
            <person name="Dodds P.N."/>
            <person name="Figueroa M."/>
        </authorList>
    </citation>
    <scope>NUCLEOTIDE SEQUENCE [LARGE SCALE GENOMIC DNA]</scope>
    <source>
        <strain evidence="3">21-0</strain>
    </source>
</reference>
<feature type="compositionally biased region" description="Polar residues" evidence="1">
    <location>
        <begin position="53"/>
        <end position="71"/>
    </location>
</feature>
<accession>A0A5B0N4K1</accession>
<dbReference type="OrthoDB" id="10338889at2759"/>
<dbReference type="EMBL" id="VSWC01000118">
    <property type="protein sequence ID" value="KAA1083682.1"/>
    <property type="molecule type" value="Genomic_DNA"/>
</dbReference>
<dbReference type="AlphaFoldDB" id="A0A5B0N4K1"/>
<proteinExistence type="predicted"/>
<comment type="caution">
    <text evidence="3">The sequence shown here is derived from an EMBL/GenBank/DDBJ whole genome shotgun (WGS) entry which is preliminary data.</text>
</comment>
<keyword evidence="4" id="KW-1185">Reference proteome</keyword>
<sequence length="227" mass="24571">MLASSSFLCVTCCLFLICTYVPPGVSASMWDSTGAEKIAEGAHIGRKRPASSVDESSSHQMARLDPSSQAQLAVSSFRRNDDMVFRDGFGTHQEPLAGQPPGLPNSNLHGSMENNLTGRAESIGLGTSSHTKHSDRRIGCGSYLSNPQMDSHHTGFVIPKNACFGNEVPGSESIPYAVHASSCQDLCATSKYPNHVALVLAQVPKKNTNGKEFMKLRELFKDPRRDF</sequence>
<protein>
    <submittedName>
        <fullName evidence="3">Uncharacterized protein</fullName>
    </submittedName>
</protein>
<gene>
    <name evidence="3" type="ORF">PGT21_003871</name>
</gene>
<feature type="chain" id="PRO_5022916621" evidence="2">
    <location>
        <begin position="28"/>
        <end position="227"/>
    </location>
</feature>
<feature type="region of interest" description="Disordered" evidence="1">
    <location>
        <begin position="88"/>
        <end position="114"/>
    </location>
</feature>
<name>A0A5B0N4K1_PUCGR</name>
<evidence type="ECO:0000256" key="2">
    <source>
        <dbReference type="SAM" id="SignalP"/>
    </source>
</evidence>
<dbReference type="Proteomes" id="UP000324748">
    <property type="component" value="Unassembled WGS sequence"/>
</dbReference>
<evidence type="ECO:0000256" key="1">
    <source>
        <dbReference type="SAM" id="MobiDB-lite"/>
    </source>
</evidence>
<feature type="region of interest" description="Disordered" evidence="1">
    <location>
        <begin position="41"/>
        <end position="71"/>
    </location>
</feature>